<dbReference type="InterPro" id="IPR009057">
    <property type="entry name" value="Homeodomain-like_sf"/>
</dbReference>
<dbReference type="Proteomes" id="UP001474120">
    <property type="component" value="Unassembled WGS sequence"/>
</dbReference>
<evidence type="ECO:0000313" key="5">
    <source>
        <dbReference type="EMBL" id="MEL4455768.1"/>
    </source>
</evidence>
<dbReference type="Pfam" id="PF12833">
    <property type="entry name" value="HTH_18"/>
    <property type="match status" value="1"/>
</dbReference>
<organism evidence="5 6">
    <name type="scientific">Lutimonas vermicola</name>
    <dbReference type="NCBI Taxonomy" id="414288"/>
    <lineage>
        <taxon>Bacteria</taxon>
        <taxon>Pseudomonadati</taxon>
        <taxon>Bacteroidota</taxon>
        <taxon>Flavobacteriia</taxon>
        <taxon>Flavobacteriales</taxon>
        <taxon>Flavobacteriaceae</taxon>
        <taxon>Lutimonas</taxon>
    </lineage>
</organism>
<accession>A0ABU9KZZ0</accession>
<evidence type="ECO:0000256" key="3">
    <source>
        <dbReference type="ARBA" id="ARBA00023163"/>
    </source>
</evidence>
<keyword evidence="6" id="KW-1185">Reference proteome</keyword>
<dbReference type="Gene3D" id="1.10.10.60">
    <property type="entry name" value="Homeodomain-like"/>
    <property type="match status" value="1"/>
</dbReference>
<reference evidence="5 6" key="1">
    <citation type="submission" date="2024-04" db="EMBL/GenBank/DDBJ databases">
        <title>whole genome sequencing of Lutimonas vermicola strain IMCC1616.</title>
        <authorList>
            <person name="Bae S.S."/>
        </authorList>
    </citation>
    <scope>NUCLEOTIDE SEQUENCE [LARGE SCALE GENOMIC DNA]</scope>
    <source>
        <strain evidence="5 6">IMCC1616</strain>
    </source>
</reference>
<sequence length="47" mass="5459">MLKHSSWNISEIAYALGFKESTHFSNFIKKQLGINPTKYRDADLTRT</sequence>
<name>A0ABU9KZZ0_9FLAO</name>
<dbReference type="PROSITE" id="PS01124">
    <property type="entry name" value="HTH_ARAC_FAMILY_2"/>
    <property type="match status" value="1"/>
</dbReference>
<dbReference type="EMBL" id="JBCDNA010000002">
    <property type="protein sequence ID" value="MEL4455768.1"/>
    <property type="molecule type" value="Genomic_DNA"/>
</dbReference>
<protein>
    <submittedName>
        <fullName evidence="5">Helix-turn-helix domain-containing protein</fullName>
    </submittedName>
</protein>
<evidence type="ECO:0000256" key="1">
    <source>
        <dbReference type="ARBA" id="ARBA00023015"/>
    </source>
</evidence>
<evidence type="ECO:0000259" key="4">
    <source>
        <dbReference type="PROSITE" id="PS01124"/>
    </source>
</evidence>
<keyword evidence="2" id="KW-0238">DNA-binding</keyword>
<keyword evidence="3" id="KW-0804">Transcription</keyword>
<keyword evidence="1" id="KW-0805">Transcription regulation</keyword>
<proteinExistence type="predicted"/>
<dbReference type="PRINTS" id="PR00032">
    <property type="entry name" value="HTHARAC"/>
</dbReference>
<dbReference type="RefSeq" id="WP_342159721.1">
    <property type="nucleotide sequence ID" value="NZ_JBCDNA010000002.1"/>
</dbReference>
<evidence type="ECO:0000256" key="2">
    <source>
        <dbReference type="ARBA" id="ARBA00023125"/>
    </source>
</evidence>
<evidence type="ECO:0000313" key="6">
    <source>
        <dbReference type="Proteomes" id="UP001474120"/>
    </source>
</evidence>
<gene>
    <name evidence="5" type="ORF">AABB81_07665</name>
</gene>
<comment type="caution">
    <text evidence="5">The sequence shown here is derived from an EMBL/GenBank/DDBJ whole genome shotgun (WGS) entry which is preliminary data.</text>
</comment>
<feature type="domain" description="HTH araC/xylS-type" evidence="4">
    <location>
        <begin position="1"/>
        <end position="42"/>
    </location>
</feature>
<dbReference type="InterPro" id="IPR018060">
    <property type="entry name" value="HTH_AraC"/>
</dbReference>
<dbReference type="InterPro" id="IPR020449">
    <property type="entry name" value="Tscrpt_reg_AraC-type_HTH"/>
</dbReference>
<dbReference type="SUPFAM" id="SSF46689">
    <property type="entry name" value="Homeodomain-like"/>
    <property type="match status" value="1"/>
</dbReference>